<dbReference type="InterPro" id="IPR016161">
    <property type="entry name" value="Ald_DH/histidinol_DH"/>
</dbReference>
<evidence type="ECO:0000313" key="3">
    <source>
        <dbReference type="EMBL" id="BAY53462.1"/>
    </source>
</evidence>
<dbReference type="InterPro" id="IPR016162">
    <property type="entry name" value="Ald_DH_N"/>
</dbReference>
<evidence type="ECO:0000256" key="1">
    <source>
        <dbReference type="ARBA" id="ARBA00023002"/>
    </source>
</evidence>
<proteinExistence type="predicted"/>
<dbReference type="GO" id="GO:0016620">
    <property type="term" value="F:oxidoreductase activity, acting on the aldehyde or oxo group of donors, NAD or NADP as acceptor"/>
    <property type="evidence" value="ECO:0007669"/>
    <property type="project" value="InterPro"/>
</dbReference>
<dbReference type="Pfam" id="PF00171">
    <property type="entry name" value="Aldedh"/>
    <property type="match status" value="1"/>
</dbReference>
<dbReference type="AlphaFoldDB" id="A0A1Z4J9N0"/>
<organism evidence="3 4">
    <name type="scientific">Leptolyngbya boryana NIES-2135</name>
    <dbReference type="NCBI Taxonomy" id="1973484"/>
    <lineage>
        <taxon>Bacteria</taxon>
        <taxon>Bacillati</taxon>
        <taxon>Cyanobacteriota</taxon>
        <taxon>Cyanophyceae</taxon>
        <taxon>Leptolyngbyales</taxon>
        <taxon>Leptolyngbyaceae</taxon>
        <taxon>Leptolyngbya group</taxon>
        <taxon>Leptolyngbya</taxon>
    </lineage>
</organism>
<dbReference type="InterPro" id="IPR016163">
    <property type="entry name" value="Ald_DH_C"/>
</dbReference>
<dbReference type="Gene3D" id="3.40.309.10">
    <property type="entry name" value="Aldehyde Dehydrogenase, Chain A, domain 2"/>
    <property type="match status" value="1"/>
</dbReference>
<reference evidence="3 4" key="1">
    <citation type="submission" date="2017-06" db="EMBL/GenBank/DDBJ databases">
        <title>Genome sequencing of cyanobaciteial culture collection at National Institute for Environmental Studies (NIES).</title>
        <authorList>
            <person name="Hirose Y."/>
            <person name="Shimura Y."/>
            <person name="Fujisawa T."/>
            <person name="Nakamura Y."/>
            <person name="Kawachi M."/>
        </authorList>
    </citation>
    <scope>NUCLEOTIDE SEQUENCE [LARGE SCALE GENOMIC DNA]</scope>
    <source>
        <strain evidence="3 4">NIES-2135</strain>
    </source>
</reference>
<keyword evidence="1" id="KW-0560">Oxidoreductase</keyword>
<evidence type="ECO:0000313" key="4">
    <source>
        <dbReference type="Proteomes" id="UP000217895"/>
    </source>
</evidence>
<dbReference type="Proteomes" id="UP000217895">
    <property type="component" value="Chromosome"/>
</dbReference>
<protein>
    <recommendedName>
        <fullName evidence="2">Aldehyde dehydrogenase domain-containing protein</fullName>
    </recommendedName>
</protein>
<keyword evidence="4" id="KW-1185">Reference proteome</keyword>
<feature type="domain" description="Aldehyde dehydrogenase" evidence="2">
    <location>
        <begin position="150"/>
        <end position="300"/>
    </location>
</feature>
<gene>
    <name evidence="3" type="ORF">NIES2135_02670</name>
</gene>
<dbReference type="SUPFAM" id="SSF53720">
    <property type="entry name" value="ALDH-like"/>
    <property type="match status" value="1"/>
</dbReference>
<dbReference type="EMBL" id="AP018203">
    <property type="protein sequence ID" value="BAY53462.1"/>
    <property type="molecule type" value="Genomic_DNA"/>
</dbReference>
<accession>A0A1Z4J9N0</accession>
<sequence>MFSSEIDAAIARLESQKSAWLNVGTQARIDYLKRCMTGMMAVAEDWAIAACEAKGTDSVGEEWLTGSVTTLMTLRALIRTLEGRKAKIGQGIAKVFPDNLLDRFLWLGFRGEVLTESSPLNPPQFEPGISLVLGAGNVGSTPPMDLLYKLFAENQVVLLKMNPVNEYVGKFLEQAFEPLISDGFLQIVYGGSDVGSYLCQHPKIDSIHITGSHHTYYAIAQSLPQPKPITSELGCVTPVLIVPGEWSESDLRFQARHVASMVSHNASFNCVAAKLLVTAKGWKLRDRFLTLLRQEFAKIPSRKAYYPGAQQRYQAFLDRYPQAEIFGTRTEEIVPWTLIPNVEDDYALRIEAFCGVLAEVSLDAATATEFLDRAVPFVNEQVWGNLSCVILTKTKVDSAIAELNYGAIGVNVWTGVIYALPDFAWGAYPGNTSDDIQSGQGFVHNGYFLEYPQKSVLYAPFRIIPTPFWFADHRNLANFAKRAAELQLTPTWSKFAQVIFEALRG</sequence>
<evidence type="ECO:0000259" key="2">
    <source>
        <dbReference type="Pfam" id="PF00171"/>
    </source>
</evidence>
<dbReference type="InterPro" id="IPR015590">
    <property type="entry name" value="Aldehyde_DH_dom"/>
</dbReference>
<dbReference type="Gene3D" id="3.40.605.10">
    <property type="entry name" value="Aldehyde Dehydrogenase, Chain A, domain 1"/>
    <property type="match status" value="1"/>
</dbReference>
<name>A0A1Z4J9N0_LEPBY</name>